<accession>A0ACC0XKA5</accession>
<reference evidence="2" key="1">
    <citation type="journal article" date="2023" name="G3 (Bethesda)">
        <title>Genome assembly and association tests identify interacting loci associated with vigor, precocity, and sex in interspecific pistachio rootstocks.</title>
        <authorList>
            <person name="Palmer W."/>
            <person name="Jacygrad E."/>
            <person name="Sagayaradj S."/>
            <person name="Cavanaugh K."/>
            <person name="Han R."/>
            <person name="Bertier L."/>
            <person name="Beede B."/>
            <person name="Kafkas S."/>
            <person name="Golino D."/>
            <person name="Preece J."/>
            <person name="Michelmore R."/>
        </authorList>
    </citation>
    <scope>NUCLEOTIDE SEQUENCE [LARGE SCALE GENOMIC DNA]</scope>
</reference>
<dbReference type="EMBL" id="CM047747">
    <property type="protein sequence ID" value="KAJ0018172.1"/>
    <property type="molecule type" value="Genomic_DNA"/>
</dbReference>
<comment type="caution">
    <text evidence="1">The sequence shown here is derived from an EMBL/GenBank/DDBJ whole genome shotgun (WGS) entry which is preliminary data.</text>
</comment>
<organism evidence="1 2">
    <name type="scientific">Pistacia integerrima</name>
    <dbReference type="NCBI Taxonomy" id="434235"/>
    <lineage>
        <taxon>Eukaryota</taxon>
        <taxon>Viridiplantae</taxon>
        <taxon>Streptophyta</taxon>
        <taxon>Embryophyta</taxon>
        <taxon>Tracheophyta</taxon>
        <taxon>Spermatophyta</taxon>
        <taxon>Magnoliopsida</taxon>
        <taxon>eudicotyledons</taxon>
        <taxon>Gunneridae</taxon>
        <taxon>Pentapetalae</taxon>
        <taxon>rosids</taxon>
        <taxon>malvids</taxon>
        <taxon>Sapindales</taxon>
        <taxon>Anacardiaceae</taxon>
        <taxon>Pistacia</taxon>
    </lineage>
</organism>
<gene>
    <name evidence="1" type="ORF">Pint_10950</name>
</gene>
<sequence length="465" mass="49715">MSQQSQGTSSFSPADAPVKRKRGRPRKDDTQIQGENLPGSDIIKKNKQIVGASSAAIDDMVGQVVSGVIEGSFDAGYLLNVKVGDTETQLRGVVFLPGWFTPITAANDVAPNAKMYKRKEVPIPVQNLQTWHHPSEQIKKQATESKIDAPKLPDRVLPSELQSGIPVAVENQSASVIIPLADNLPMNEPDLSLGEKMVLQQMSETESGLERQTASIIAQLKQDKVVEQDILQQGTNMDIDTSKESEPMSIPFVDVIPSSGNASQVSQVEHQALSSDLMLNDLVHNEVVSLNIEDNQTTVSAEPKSLSSEPIGISILMQKRNLKHNPTPLFVESEPICSEPIGMNNIIDGQNSPKKVTVQDPQSELDNKTVGGNDTSLPVDEAAPSIAAISSFSPPVTSLSVMMFDGEAIASEPEPGTEGSAFPRTIETQICSSAAATNDAESDIKDAITHTHLDLSSGVNLSGSG</sequence>
<keyword evidence="2" id="KW-1185">Reference proteome</keyword>
<evidence type="ECO:0000313" key="1">
    <source>
        <dbReference type="EMBL" id="KAJ0018172.1"/>
    </source>
</evidence>
<name>A0ACC0XKA5_9ROSI</name>
<protein>
    <submittedName>
        <fullName evidence="1">Uncharacterized protein</fullName>
    </submittedName>
</protein>
<proteinExistence type="predicted"/>
<dbReference type="Proteomes" id="UP001163603">
    <property type="component" value="Chromosome 12"/>
</dbReference>
<evidence type="ECO:0000313" key="2">
    <source>
        <dbReference type="Proteomes" id="UP001163603"/>
    </source>
</evidence>